<dbReference type="SUPFAM" id="SSF52172">
    <property type="entry name" value="CheY-like"/>
    <property type="match status" value="1"/>
</dbReference>
<dbReference type="PANTHER" id="PTHR45339:SF1">
    <property type="entry name" value="HYBRID SIGNAL TRANSDUCTION HISTIDINE KINASE J"/>
    <property type="match status" value="1"/>
</dbReference>
<dbReference type="Gene3D" id="1.10.287.130">
    <property type="match status" value="1"/>
</dbReference>
<dbReference type="AlphaFoldDB" id="A0A510UHW5"/>
<evidence type="ECO:0000259" key="14">
    <source>
        <dbReference type="PROSITE" id="PS50109"/>
    </source>
</evidence>
<dbReference type="InterPro" id="IPR011006">
    <property type="entry name" value="CheY-like_superfamily"/>
</dbReference>
<dbReference type="PANTHER" id="PTHR45339">
    <property type="entry name" value="HYBRID SIGNAL TRANSDUCTION HISTIDINE KINASE J"/>
    <property type="match status" value="1"/>
</dbReference>
<evidence type="ECO:0000256" key="8">
    <source>
        <dbReference type="ARBA" id="ARBA00022777"/>
    </source>
</evidence>
<keyword evidence="8 16" id="KW-0418">Kinase</keyword>
<feature type="modified residue" description="4-aspartylphosphate" evidence="13">
    <location>
        <position position="626"/>
    </location>
</feature>
<dbReference type="Pfam" id="PF00512">
    <property type="entry name" value="HisKA"/>
    <property type="match status" value="1"/>
</dbReference>
<feature type="domain" description="Response regulatory" evidence="15">
    <location>
        <begin position="573"/>
        <end position="691"/>
    </location>
</feature>
<dbReference type="Gene3D" id="3.30.450.20">
    <property type="entry name" value="PAS domain"/>
    <property type="match status" value="1"/>
</dbReference>
<keyword evidence="10" id="KW-1133">Transmembrane helix</keyword>
<dbReference type="FunFam" id="1.10.287.130:FF:000004">
    <property type="entry name" value="Ethylene receptor 1"/>
    <property type="match status" value="1"/>
</dbReference>
<gene>
    <name evidence="16" type="ORF">AFI02nite_10060</name>
</gene>
<dbReference type="InterPro" id="IPR003661">
    <property type="entry name" value="HisK_dim/P_dom"/>
</dbReference>
<dbReference type="Pfam" id="PF00072">
    <property type="entry name" value="Response_reg"/>
    <property type="match status" value="1"/>
</dbReference>
<evidence type="ECO:0000256" key="9">
    <source>
        <dbReference type="ARBA" id="ARBA00022840"/>
    </source>
</evidence>
<dbReference type="GO" id="GO:0016020">
    <property type="term" value="C:membrane"/>
    <property type="evidence" value="ECO:0007669"/>
    <property type="project" value="UniProtKB-SubCell"/>
</dbReference>
<evidence type="ECO:0000256" key="13">
    <source>
        <dbReference type="PROSITE-ProRule" id="PRU00169"/>
    </source>
</evidence>
<proteinExistence type="predicted"/>
<dbReference type="CDD" id="cd16922">
    <property type="entry name" value="HATPase_EvgS-ArcB-TorS-like"/>
    <property type="match status" value="1"/>
</dbReference>
<keyword evidence="6" id="KW-0812">Transmembrane</keyword>
<dbReference type="Gene3D" id="3.30.565.10">
    <property type="entry name" value="Histidine kinase-like ATPase, C-terminal domain"/>
    <property type="match status" value="1"/>
</dbReference>
<dbReference type="PROSITE" id="PS50110">
    <property type="entry name" value="RESPONSE_REGULATORY"/>
    <property type="match status" value="1"/>
</dbReference>
<dbReference type="InterPro" id="IPR001789">
    <property type="entry name" value="Sig_transdc_resp-reg_receiver"/>
</dbReference>
<feature type="domain" description="Histidine kinase" evidence="14">
    <location>
        <begin position="334"/>
        <end position="551"/>
    </location>
</feature>
<evidence type="ECO:0000256" key="2">
    <source>
        <dbReference type="ARBA" id="ARBA00004370"/>
    </source>
</evidence>
<dbReference type="SMART" id="SM00387">
    <property type="entry name" value="HATPase_c"/>
    <property type="match status" value="1"/>
</dbReference>
<dbReference type="Proteomes" id="UP000321787">
    <property type="component" value="Unassembled WGS sequence"/>
</dbReference>
<dbReference type="SUPFAM" id="SSF47384">
    <property type="entry name" value="Homodimeric domain of signal transducing histidine kinase"/>
    <property type="match status" value="1"/>
</dbReference>
<dbReference type="SMART" id="SM00448">
    <property type="entry name" value="REC"/>
    <property type="match status" value="1"/>
</dbReference>
<keyword evidence="7" id="KW-0547">Nucleotide-binding</keyword>
<evidence type="ECO:0000256" key="3">
    <source>
        <dbReference type="ARBA" id="ARBA00012438"/>
    </source>
</evidence>
<organism evidence="16 17">
    <name type="scientific">Aliivibrio fischeri</name>
    <name type="common">Vibrio fischeri</name>
    <dbReference type="NCBI Taxonomy" id="668"/>
    <lineage>
        <taxon>Bacteria</taxon>
        <taxon>Pseudomonadati</taxon>
        <taxon>Pseudomonadota</taxon>
        <taxon>Gammaproteobacteria</taxon>
        <taxon>Vibrionales</taxon>
        <taxon>Vibrionaceae</taxon>
        <taxon>Aliivibrio</taxon>
    </lineage>
</organism>
<keyword evidence="12" id="KW-0472">Membrane</keyword>
<evidence type="ECO:0000256" key="10">
    <source>
        <dbReference type="ARBA" id="ARBA00022989"/>
    </source>
</evidence>
<dbReference type="InterPro" id="IPR003594">
    <property type="entry name" value="HATPase_dom"/>
</dbReference>
<dbReference type="InterPro" id="IPR036097">
    <property type="entry name" value="HisK_dim/P_sf"/>
</dbReference>
<comment type="subcellular location">
    <subcellularLocation>
        <location evidence="2">Membrane</location>
    </subcellularLocation>
</comment>
<accession>A0A510UHW5</accession>
<dbReference type="CDD" id="cd17546">
    <property type="entry name" value="REC_hyHK_CKI1_RcsC-like"/>
    <property type="match status" value="1"/>
</dbReference>
<dbReference type="SUPFAM" id="SSF55785">
    <property type="entry name" value="PYP-like sensor domain (PAS domain)"/>
    <property type="match status" value="1"/>
</dbReference>
<evidence type="ECO:0000259" key="15">
    <source>
        <dbReference type="PROSITE" id="PS50110"/>
    </source>
</evidence>
<dbReference type="EMBL" id="BJTZ01000004">
    <property type="protein sequence ID" value="GEK12970.1"/>
    <property type="molecule type" value="Genomic_DNA"/>
</dbReference>
<evidence type="ECO:0000256" key="4">
    <source>
        <dbReference type="ARBA" id="ARBA00022553"/>
    </source>
</evidence>
<sequence length="692" mass="77983">MKNHSEKEQFQEILLELKRSKEREAQLHKENQVILRGLSAISDAQTKEDIFNGLLNVIKEFVEFDNAIVVSSTDKDNFSVLASTNPYFDNLEWSYNDLFYRACHDETIVLFQPHKTKAFLFKNSDLQSLFSSVAICGLKSHSGYAVIILACSRFGAYSTLEKDKIERFMPLVERAVIDIDYKERLNAMVSLKTKELFLSKERFQDFAETVGDWFWETDPQFNFTYLSDTKINNTSIISQNLLSLISNDFINSTIIESEKKLEPFHEVEWNPDIFNNKVWLSLSGKPFFDEFGTFVGYRGTAKDISARKKRIRDIQTAKTEAEKANKAKSQFLAMMSHEIRTPLNSILGLVDVFHSSLLSEEQLDWLNQMESSSQLLLTIISDVLDISRIEAGTFVLNEQPIDLLRSLNTSINFLNTRAKDKGITLTVTASQNIPKYVFADATRLSQIIFNLVGNAIKFTNHGHVAVKIDKLPNNSISISVTDSGIGIASTTLEQLFKPFVQADSSITRKYGGTGLGLAIIKRLVELMQGTIAVESRLNVGSTFKITLPLKEISNLPKQLNNEAKELVNQRSLNILLAEDNKANQAVLQILLEKQGHHVSIVSNGEEAISIFKHQTNCQFFDVVLMDVSMPVKDGISATTELRKLGIELPIIAITAHAMETEKEMCLEAGMNDFISKPIRAKDLSDILIKYSS</sequence>
<keyword evidence="5" id="KW-0808">Transferase</keyword>
<dbReference type="GO" id="GO:0000155">
    <property type="term" value="F:phosphorelay sensor kinase activity"/>
    <property type="evidence" value="ECO:0007669"/>
    <property type="project" value="InterPro"/>
</dbReference>
<evidence type="ECO:0000313" key="16">
    <source>
        <dbReference type="EMBL" id="GEK12970.1"/>
    </source>
</evidence>
<dbReference type="FunFam" id="3.30.565.10:FF:000078">
    <property type="entry name" value="Two-component sensor histidine kinase"/>
    <property type="match status" value="1"/>
</dbReference>
<evidence type="ECO:0000256" key="6">
    <source>
        <dbReference type="ARBA" id="ARBA00022692"/>
    </source>
</evidence>
<evidence type="ECO:0000256" key="12">
    <source>
        <dbReference type="ARBA" id="ARBA00023136"/>
    </source>
</evidence>
<dbReference type="SMART" id="SM00388">
    <property type="entry name" value="HisKA"/>
    <property type="match status" value="1"/>
</dbReference>
<dbReference type="Gene3D" id="3.40.50.2300">
    <property type="match status" value="1"/>
</dbReference>
<evidence type="ECO:0000313" key="17">
    <source>
        <dbReference type="Proteomes" id="UP000321787"/>
    </source>
</evidence>
<protein>
    <recommendedName>
        <fullName evidence="3">histidine kinase</fullName>
        <ecNumber evidence="3">2.7.13.3</ecNumber>
    </recommendedName>
</protein>
<evidence type="ECO:0000256" key="7">
    <source>
        <dbReference type="ARBA" id="ARBA00022741"/>
    </source>
</evidence>
<evidence type="ECO:0000256" key="11">
    <source>
        <dbReference type="ARBA" id="ARBA00023012"/>
    </source>
</evidence>
<dbReference type="Pfam" id="PF02518">
    <property type="entry name" value="HATPase_c"/>
    <property type="match status" value="1"/>
</dbReference>
<reference evidence="16 17" key="1">
    <citation type="submission" date="2019-07" db="EMBL/GenBank/DDBJ databases">
        <title>Whole genome shotgun sequence of Aliivibrio fischeri NBRC 101058.</title>
        <authorList>
            <person name="Hosoyama A."/>
            <person name="Uohara A."/>
            <person name="Ohji S."/>
            <person name="Ichikawa N."/>
        </authorList>
    </citation>
    <scope>NUCLEOTIDE SEQUENCE [LARGE SCALE GENOMIC DNA]</scope>
    <source>
        <strain evidence="16 17">NBRC 101058</strain>
    </source>
</reference>
<dbReference type="InterPro" id="IPR005467">
    <property type="entry name" value="His_kinase_dom"/>
</dbReference>
<dbReference type="InterPro" id="IPR036890">
    <property type="entry name" value="HATPase_C_sf"/>
</dbReference>
<comment type="catalytic activity">
    <reaction evidence="1">
        <text>ATP + protein L-histidine = ADP + protein N-phospho-L-histidine.</text>
        <dbReference type="EC" id="2.7.13.3"/>
    </reaction>
</comment>
<dbReference type="InterPro" id="IPR004358">
    <property type="entry name" value="Sig_transdc_His_kin-like_C"/>
</dbReference>
<dbReference type="CDD" id="cd00082">
    <property type="entry name" value="HisKA"/>
    <property type="match status" value="1"/>
</dbReference>
<keyword evidence="9" id="KW-0067">ATP-binding</keyword>
<dbReference type="PROSITE" id="PS50109">
    <property type="entry name" value="HIS_KIN"/>
    <property type="match status" value="1"/>
</dbReference>
<evidence type="ECO:0000256" key="5">
    <source>
        <dbReference type="ARBA" id="ARBA00022679"/>
    </source>
</evidence>
<keyword evidence="11" id="KW-0902">Two-component regulatory system</keyword>
<dbReference type="EC" id="2.7.13.3" evidence="3"/>
<name>A0A510UHW5_ALIFS</name>
<comment type="caution">
    <text evidence="16">The sequence shown here is derived from an EMBL/GenBank/DDBJ whole genome shotgun (WGS) entry which is preliminary data.</text>
</comment>
<keyword evidence="4 13" id="KW-0597">Phosphoprotein</keyword>
<dbReference type="GO" id="GO:0005524">
    <property type="term" value="F:ATP binding"/>
    <property type="evidence" value="ECO:0007669"/>
    <property type="project" value="UniProtKB-KW"/>
</dbReference>
<dbReference type="InterPro" id="IPR035965">
    <property type="entry name" value="PAS-like_dom_sf"/>
</dbReference>
<dbReference type="SUPFAM" id="SSF55874">
    <property type="entry name" value="ATPase domain of HSP90 chaperone/DNA topoisomerase II/histidine kinase"/>
    <property type="match status" value="1"/>
</dbReference>
<dbReference type="RefSeq" id="WP_146862360.1">
    <property type="nucleotide sequence ID" value="NZ_BJTZ01000004.1"/>
</dbReference>
<dbReference type="PRINTS" id="PR00344">
    <property type="entry name" value="BCTRLSENSOR"/>
</dbReference>
<evidence type="ECO:0000256" key="1">
    <source>
        <dbReference type="ARBA" id="ARBA00000085"/>
    </source>
</evidence>